<keyword evidence="11" id="KW-1185">Reference proteome</keyword>
<evidence type="ECO:0000256" key="4">
    <source>
        <dbReference type="ARBA" id="ARBA00022840"/>
    </source>
</evidence>
<dbReference type="InterPro" id="IPR011527">
    <property type="entry name" value="ABC1_TM_dom"/>
</dbReference>
<name>A0A5N5G714_9ROSA</name>
<dbReference type="OrthoDB" id="6500128at2759"/>
<keyword evidence="3" id="KW-0547">Nucleotide-binding</keyword>
<protein>
    <submittedName>
        <fullName evidence="10">ABC transporter C family member 8</fullName>
    </submittedName>
</protein>
<dbReference type="EMBL" id="SMOL01000487">
    <property type="protein sequence ID" value="KAB2611215.1"/>
    <property type="molecule type" value="Genomic_DNA"/>
</dbReference>
<dbReference type="Gene3D" id="1.20.1560.10">
    <property type="entry name" value="ABC transporter type 1, transmembrane domain"/>
    <property type="match status" value="1"/>
</dbReference>
<dbReference type="InterPro" id="IPR027417">
    <property type="entry name" value="P-loop_NTPase"/>
</dbReference>
<reference evidence="10 11" key="1">
    <citation type="submission" date="2019-09" db="EMBL/GenBank/DDBJ databases">
        <authorList>
            <person name="Ou C."/>
        </authorList>
    </citation>
    <scope>NUCLEOTIDE SEQUENCE [LARGE SCALE GENOMIC DNA]</scope>
    <source>
        <strain evidence="10">S2</strain>
        <tissue evidence="10">Leaf</tissue>
    </source>
</reference>
<dbReference type="GO" id="GO:0005524">
    <property type="term" value="F:ATP binding"/>
    <property type="evidence" value="ECO:0007669"/>
    <property type="project" value="UniProtKB-KW"/>
</dbReference>
<reference evidence="10 11" key="3">
    <citation type="submission" date="2019-11" db="EMBL/GenBank/DDBJ databases">
        <title>A de novo genome assembly of a pear dwarfing rootstock.</title>
        <authorList>
            <person name="Wang F."/>
            <person name="Wang J."/>
            <person name="Li S."/>
            <person name="Zhang Y."/>
            <person name="Fang M."/>
            <person name="Ma L."/>
            <person name="Zhao Y."/>
            <person name="Jiang S."/>
        </authorList>
    </citation>
    <scope>NUCLEOTIDE SEQUENCE [LARGE SCALE GENOMIC DNA]</scope>
    <source>
        <strain evidence="10">S2</strain>
        <tissue evidence="10">Leaf</tissue>
    </source>
</reference>
<dbReference type="SUPFAM" id="SSF90123">
    <property type="entry name" value="ABC transporter transmembrane region"/>
    <property type="match status" value="2"/>
</dbReference>
<dbReference type="PANTHER" id="PTHR24223">
    <property type="entry name" value="ATP-BINDING CASSETTE SUB-FAMILY C"/>
    <property type="match status" value="1"/>
</dbReference>
<dbReference type="Proteomes" id="UP000327157">
    <property type="component" value="Chromosome 17"/>
</dbReference>
<keyword evidence="4" id="KW-0067">ATP-binding</keyword>
<evidence type="ECO:0000313" key="10">
    <source>
        <dbReference type="EMBL" id="KAB2611215.1"/>
    </source>
</evidence>
<dbReference type="GO" id="GO:0140359">
    <property type="term" value="F:ABC-type transporter activity"/>
    <property type="evidence" value="ECO:0007669"/>
    <property type="project" value="InterPro"/>
</dbReference>
<evidence type="ECO:0000313" key="11">
    <source>
        <dbReference type="Proteomes" id="UP000327157"/>
    </source>
</evidence>
<dbReference type="InterPro" id="IPR050173">
    <property type="entry name" value="ABC_transporter_C-like"/>
</dbReference>
<feature type="transmembrane region" description="Helical" evidence="7">
    <location>
        <begin position="57"/>
        <end position="85"/>
    </location>
</feature>
<feature type="transmembrane region" description="Helical" evidence="7">
    <location>
        <begin position="316"/>
        <end position="334"/>
    </location>
</feature>
<evidence type="ECO:0000256" key="6">
    <source>
        <dbReference type="ARBA" id="ARBA00023136"/>
    </source>
</evidence>
<dbReference type="PANTHER" id="PTHR24223:SF108">
    <property type="entry name" value="ABC TRANSPORTER C FAMILY MEMBER 8"/>
    <property type="match status" value="1"/>
</dbReference>
<keyword evidence="6 7" id="KW-0472">Membrane</keyword>
<evidence type="ECO:0000256" key="5">
    <source>
        <dbReference type="ARBA" id="ARBA00022989"/>
    </source>
</evidence>
<dbReference type="InterPro" id="IPR003439">
    <property type="entry name" value="ABC_transporter-like_ATP-bd"/>
</dbReference>
<accession>A0A5N5G714</accession>
<feature type="domain" description="ABC transporter" evidence="8">
    <location>
        <begin position="82"/>
        <end position="292"/>
    </location>
</feature>
<dbReference type="Gene3D" id="3.40.50.300">
    <property type="entry name" value="P-loop containing nucleotide triphosphate hydrolases"/>
    <property type="match status" value="1"/>
</dbReference>
<feature type="domain" description="ABC transmembrane type-1" evidence="9">
    <location>
        <begin position="1"/>
        <end position="95"/>
    </location>
</feature>
<keyword evidence="5 7" id="KW-1133">Transmembrane helix</keyword>
<dbReference type="PROSITE" id="PS50893">
    <property type="entry name" value="ABC_TRANSPORTER_2"/>
    <property type="match status" value="1"/>
</dbReference>
<evidence type="ECO:0000259" key="8">
    <source>
        <dbReference type="PROSITE" id="PS50893"/>
    </source>
</evidence>
<dbReference type="GO" id="GO:0016887">
    <property type="term" value="F:ATP hydrolysis activity"/>
    <property type="evidence" value="ECO:0007669"/>
    <property type="project" value="InterPro"/>
</dbReference>
<organism evidence="10 11">
    <name type="scientific">Pyrus ussuriensis x Pyrus communis</name>
    <dbReference type="NCBI Taxonomy" id="2448454"/>
    <lineage>
        <taxon>Eukaryota</taxon>
        <taxon>Viridiplantae</taxon>
        <taxon>Streptophyta</taxon>
        <taxon>Embryophyta</taxon>
        <taxon>Tracheophyta</taxon>
        <taxon>Spermatophyta</taxon>
        <taxon>Magnoliopsida</taxon>
        <taxon>eudicotyledons</taxon>
        <taxon>Gunneridae</taxon>
        <taxon>Pentapetalae</taxon>
        <taxon>rosids</taxon>
        <taxon>fabids</taxon>
        <taxon>Rosales</taxon>
        <taxon>Rosaceae</taxon>
        <taxon>Amygdaloideae</taxon>
        <taxon>Maleae</taxon>
        <taxon>Pyrus</taxon>
    </lineage>
</organism>
<dbReference type="PROSITE" id="PS50929">
    <property type="entry name" value="ABC_TM1F"/>
    <property type="match status" value="1"/>
</dbReference>
<comment type="caution">
    <text evidence="10">The sequence shown here is derived from an EMBL/GenBank/DDBJ whole genome shotgun (WGS) entry which is preliminary data.</text>
</comment>
<gene>
    <name evidence="10" type="ORF">D8674_019247</name>
</gene>
<evidence type="ECO:0000259" key="9">
    <source>
        <dbReference type="PROSITE" id="PS50929"/>
    </source>
</evidence>
<reference evidence="11" key="2">
    <citation type="submission" date="2019-10" db="EMBL/GenBank/DDBJ databases">
        <title>A de novo genome assembly of a pear dwarfing rootstock.</title>
        <authorList>
            <person name="Wang F."/>
            <person name="Wang J."/>
            <person name="Li S."/>
            <person name="Zhang Y."/>
            <person name="Fang M."/>
            <person name="Ma L."/>
            <person name="Zhao Y."/>
            <person name="Jiang S."/>
        </authorList>
    </citation>
    <scope>NUCLEOTIDE SEQUENCE [LARGE SCALE GENOMIC DNA]</scope>
</reference>
<dbReference type="AlphaFoldDB" id="A0A5N5G714"/>
<evidence type="ECO:0000256" key="3">
    <source>
        <dbReference type="ARBA" id="ARBA00022741"/>
    </source>
</evidence>
<keyword evidence="1" id="KW-0813">Transport</keyword>
<keyword evidence="2 7" id="KW-0812">Transmembrane</keyword>
<evidence type="ECO:0000256" key="1">
    <source>
        <dbReference type="ARBA" id="ARBA00022448"/>
    </source>
</evidence>
<dbReference type="GO" id="GO:0016020">
    <property type="term" value="C:membrane"/>
    <property type="evidence" value="ECO:0007669"/>
    <property type="project" value="InterPro"/>
</dbReference>
<sequence length="372" mass="41749">MRLALMVAVYQKQLKLSSLRRRRHSTGEIVNYIAVDAYRMGEFPWWLHSTWSYVLKLFLAIGVLFWVVGLGALPGLIHFLICGTLNVPFAKALQKCILFKSVPLNASTIFMVLASVRSMGEPVRMIPEVLNVFLLDDELKDDEVDVFGTIAYVSQTAWIQSGRVRDNILYGRPMDKTKYKNAIKACALDKDIDSFDHEKQRIQLARAVYSDTNIYLFYDSFSAVDAHTSATLCHECVMATLAKKIVLLVTHQVEFLSEVDKILVMEVGHVTQSGSYESLLTAGTAFEQLVHAHRDTAVSTYWLTLGIQMPNITNGMLINVYTTISTFSAVFVYLRSFSTAHMGLKASKAFFSGFNDAIFKVPMLFFDSTPAG</sequence>
<proteinExistence type="predicted"/>
<evidence type="ECO:0000256" key="2">
    <source>
        <dbReference type="ARBA" id="ARBA00022692"/>
    </source>
</evidence>
<evidence type="ECO:0000256" key="7">
    <source>
        <dbReference type="SAM" id="Phobius"/>
    </source>
</evidence>
<dbReference type="SUPFAM" id="SSF52540">
    <property type="entry name" value="P-loop containing nucleoside triphosphate hydrolases"/>
    <property type="match status" value="1"/>
</dbReference>
<dbReference type="InterPro" id="IPR036640">
    <property type="entry name" value="ABC1_TM_sf"/>
</dbReference>